<dbReference type="SUPFAM" id="SSF55545">
    <property type="entry name" value="beta-N-acetylhexosaminidase-like domain"/>
    <property type="match status" value="1"/>
</dbReference>
<keyword evidence="7" id="KW-1185">Reference proteome</keyword>
<dbReference type="InterPro" id="IPR015882">
    <property type="entry name" value="HEX_bac_N"/>
</dbReference>
<evidence type="ECO:0000256" key="1">
    <source>
        <dbReference type="ARBA" id="ARBA00022801"/>
    </source>
</evidence>
<dbReference type="InterPro" id="IPR029018">
    <property type="entry name" value="Hex-like_dom2"/>
</dbReference>
<comment type="similarity">
    <text evidence="3">Belongs to the glycosyl hydrolase 84 family.</text>
</comment>
<dbReference type="RefSeq" id="WP_106012489.1">
    <property type="nucleotide sequence ID" value="NZ_CP027226.1"/>
</dbReference>
<dbReference type="GO" id="GO:0005975">
    <property type="term" value="P:carbohydrate metabolic process"/>
    <property type="evidence" value="ECO:0007669"/>
    <property type="project" value="UniProtKB-ARBA"/>
</dbReference>
<dbReference type="SUPFAM" id="SSF140657">
    <property type="entry name" value="Hyaluronidase post-catalytic domain-like"/>
    <property type="match status" value="1"/>
</dbReference>
<dbReference type="OrthoDB" id="9760892at2"/>
<dbReference type="AlphaFoldDB" id="A0A2S0KND3"/>
<dbReference type="Gene3D" id="1.20.58.460">
    <property type="entry name" value="Hyaluronidase post-catalytic domain-like"/>
    <property type="match status" value="1"/>
</dbReference>
<gene>
    <name evidence="6" type="ORF">C5Q98_04560</name>
</gene>
<dbReference type="InterPro" id="IPR011496">
    <property type="entry name" value="O-GlcNAcase_cat"/>
</dbReference>
<dbReference type="GO" id="GO:0015929">
    <property type="term" value="F:hexosaminidase activity"/>
    <property type="evidence" value="ECO:0007669"/>
    <property type="project" value="UniProtKB-ARBA"/>
</dbReference>
<dbReference type="SUPFAM" id="SSF51445">
    <property type="entry name" value="(Trans)glycosidases"/>
    <property type="match status" value="1"/>
</dbReference>
<accession>A0A2S0KND3</accession>
<dbReference type="Proteomes" id="UP000237947">
    <property type="component" value="Chromosome"/>
</dbReference>
<evidence type="ECO:0000313" key="6">
    <source>
        <dbReference type="EMBL" id="AVM42533.1"/>
    </source>
</evidence>
<keyword evidence="2 3" id="KW-0326">Glycosidase</keyword>
<dbReference type="PROSITE" id="PS52009">
    <property type="entry name" value="GH84"/>
    <property type="match status" value="1"/>
</dbReference>
<reference evidence="7" key="1">
    <citation type="submission" date="2018-02" db="EMBL/GenBank/DDBJ databases">
        <authorList>
            <person name="Holder M.E."/>
            <person name="Ajami N.J."/>
            <person name="Petrosino J.F."/>
        </authorList>
    </citation>
    <scope>NUCLEOTIDE SEQUENCE [LARGE SCALE GENOMIC DNA]</scope>
    <source>
        <strain evidence="7">CCUG 47711</strain>
    </source>
</reference>
<feature type="active site" description="Proton donor" evidence="3">
    <location>
        <position position="246"/>
    </location>
</feature>
<dbReference type="GO" id="GO:1901135">
    <property type="term" value="P:carbohydrate derivative metabolic process"/>
    <property type="evidence" value="ECO:0007669"/>
    <property type="project" value="UniProtKB-ARBA"/>
</dbReference>
<evidence type="ECO:0000256" key="4">
    <source>
        <dbReference type="SAM" id="Coils"/>
    </source>
</evidence>
<dbReference type="Pfam" id="PF02838">
    <property type="entry name" value="Glyco_hydro_20b"/>
    <property type="match status" value="1"/>
</dbReference>
<keyword evidence="4" id="KW-0175">Coiled coil</keyword>
<name>A0A2S0KND3_9FIRM</name>
<organism evidence="6 7">
    <name type="scientific">Fastidiosipila sanguinis</name>
    <dbReference type="NCBI Taxonomy" id="236753"/>
    <lineage>
        <taxon>Bacteria</taxon>
        <taxon>Bacillati</taxon>
        <taxon>Bacillota</taxon>
        <taxon>Clostridia</taxon>
        <taxon>Eubacteriales</taxon>
        <taxon>Oscillospiraceae</taxon>
        <taxon>Fastidiosipila</taxon>
    </lineage>
</organism>
<dbReference type="Gene3D" id="3.20.20.80">
    <property type="entry name" value="Glycosidases"/>
    <property type="match status" value="1"/>
</dbReference>
<dbReference type="InterPro" id="IPR051822">
    <property type="entry name" value="Glycosyl_Hydrolase_84"/>
</dbReference>
<proteinExistence type="inferred from homology"/>
<dbReference type="Pfam" id="PF07555">
    <property type="entry name" value="NAGidase"/>
    <property type="match status" value="1"/>
</dbReference>
<dbReference type="Gene3D" id="3.30.379.10">
    <property type="entry name" value="Chitobiase/beta-hexosaminidase domain 2-like"/>
    <property type="match status" value="1"/>
</dbReference>
<dbReference type="KEGG" id="fsa:C5Q98_04560"/>
<feature type="coiled-coil region" evidence="4">
    <location>
        <begin position="538"/>
        <end position="565"/>
    </location>
</feature>
<sequence length="600" mass="68863">MSKIYEIYPLPQSLKYRNESISVPKEIKLEANFELEAGSLARIKETFAKQNTSLVDDADFVLNITLNESLSEKFDYYTLEILESEIKIEGNSKSSVFYGITTLYHIFKQADAELELLKIEDYSEMKLRGMIEGYYGIPYTNAKRKSIMELGSYFKMNIYAFAPKDDPYHRDLWWELYPEAELAEISDLAKFGEAYYNHYTWTIAPFKPDSNPITNENRDEGLAKIINKFEQLYEVGVRQFGVLGDDVGDLPYETVVYVMNKLNEWRKEKGDISDLIFCPQGYNMDEWAFRDGTEANIIDDGFDLDIHIFYTGTSTCNVVSREAIDRWKTEKVDREGRVRRDPLFWMNWPVNDIDRDEWRRVFLGKGEVYEQGVSDMIGVLTNPMDEAEASKVALFATLDFAWNPNAFDADKSWADSFKYIEPDAADELHEIAKHMSNIRNGAKYSAEESVELNEKVEAFEEAVDSRVQEKVLAAANDLHDAYVNIINAVDGFTNKSKNSQLLEELKAYNASLKDKAQIAALYLEVYIDYVKALISGGEAEAEKEKVAASDKIERAKQLKDNLKQHIVVTRTAEFPNRELVATAGQIVIEPNIEYLEELLK</sequence>
<dbReference type="PANTHER" id="PTHR13170">
    <property type="entry name" value="O-GLCNACASE"/>
    <property type="match status" value="1"/>
</dbReference>
<feature type="domain" description="GH84" evidence="5">
    <location>
        <begin position="126"/>
        <end position="405"/>
    </location>
</feature>
<keyword evidence="1 3" id="KW-0378">Hydrolase</keyword>
<dbReference type="EMBL" id="CP027226">
    <property type="protein sequence ID" value="AVM42533.1"/>
    <property type="molecule type" value="Genomic_DNA"/>
</dbReference>
<protein>
    <recommendedName>
        <fullName evidence="5">GH84 domain-containing protein</fullName>
    </recommendedName>
</protein>
<evidence type="ECO:0000313" key="7">
    <source>
        <dbReference type="Proteomes" id="UP000237947"/>
    </source>
</evidence>
<evidence type="ECO:0000256" key="2">
    <source>
        <dbReference type="ARBA" id="ARBA00023295"/>
    </source>
</evidence>
<evidence type="ECO:0000259" key="5">
    <source>
        <dbReference type="PROSITE" id="PS52009"/>
    </source>
</evidence>
<evidence type="ECO:0000256" key="3">
    <source>
        <dbReference type="PROSITE-ProRule" id="PRU01353"/>
    </source>
</evidence>
<dbReference type="InterPro" id="IPR017853">
    <property type="entry name" value="GH"/>
</dbReference>
<dbReference type="PANTHER" id="PTHR13170:SF16">
    <property type="entry name" value="PROTEIN O-GLCNACASE"/>
    <property type="match status" value="1"/>
</dbReference>